<dbReference type="Gene3D" id="3.40.50.720">
    <property type="entry name" value="NAD(P)-binding Rossmann-like Domain"/>
    <property type="match status" value="1"/>
</dbReference>
<dbReference type="InterPro" id="IPR036291">
    <property type="entry name" value="NAD(P)-bd_dom_sf"/>
</dbReference>
<dbReference type="Proteomes" id="UP000219286">
    <property type="component" value="Unassembled WGS sequence"/>
</dbReference>
<dbReference type="PANTHER" id="PTHR24320">
    <property type="entry name" value="RETINOL DEHYDROGENASE"/>
    <property type="match status" value="1"/>
</dbReference>
<dbReference type="PRINTS" id="PR00080">
    <property type="entry name" value="SDRFAMILY"/>
</dbReference>
<dbReference type="GO" id="GO:0016491">
    <property type="term" value="F:oxidoreductase activity"/>
    <property type="evidence" value="ECO:0007669"/>
    <property type="project" value="UniProtKB-KW"/>
</dbReference>
<evidence type="ECO:0000313" key="5">
    <source>
        <dbReference type="Proteomes" id="UP000219286"/>
    </source>
</evidence>
<dbReference type="AlphaFoldDB" id="A0A2H2ZNR8"/>
<reference evidence="4 5" key="1">
    <citation type="journal article" date="2015" name="Genome Announc.">
        <title>Genome sequence and annotation of Trichoderma parareesei, the ancestor of the cellulase producer Trichoderma reesei.</title>
        <authorList>
            <person name="Yang D."/>
            <person name="Pomraning K."/>
            <person name="Kopchinskiy A."/>
            <person name="Karimi Aghcheh R."/>
            <person name="Atanasova L."/>
            <person name="Chenthamara K."/>
            <person name="Baker S.E."/>
            <person name="Zhang R."/>
            <person name="Shen Q."/>
            <person name="Freitag M."/>
            <person name="Kubicek C.P."/>
            <person name="Druzhinina I.S."/>
        </authorList>
    </citation>
    <scope>NUCLEOTIDE SEQUENCE [LARGE SCALE GENOMIC DNA]</scope>
    <source>
        <strain evidence="4 5">CBS 125925</strain>
    </source>
</reference>
<gene>
    <name evidence="4" type="ORF">A9Z42_0000770</name>
</gene>
<protein>
    <submittedName>
        <fullName evidence="4">Short chain dehydrogenase/reductase</fullName>
    </submittedName>
</protein>
<organism evidence="4 5">
    <name type="scientific">Trichoderma parareesei</name>
    <name type="common">Filamentous fungus</name>
    <dbReference type="NCBI Taxonomy" id="858221"/>
    <lineage>
        <taxon>Eukaryota</taxon>
        <taxon>Fungi</taxon>
        <taxon>Dikarya</taxon>
        <taxon>Ascomycota</taxon>
        <taxon>Pezizomycotina</taxon>
        <taxon>Sordariomycetes</taxon>
        <taxon>Hypocreomycetidae</taxon>
        <taxon>Hypocreales</taxon>
        <taxon>Hypocreaceae</taxon>
        <taxon>Trichoderma</taxon>
    </lineage>
</organism>
<keyword evidence="5" id="KW-1185">Reference proteome</keyword>
<comment type="similarity">
    <text evidence="1 3">Belongs to the short-chain dehydrogenases/reductases (SDR) family.</text>
</comment>
<evidence type="ECO:0000256" key="3">
    <source>
        <dbReference type="RuleBase" id="RU000363"/>
    </source>
</evidence>
<dbReference type="InterPro" id="IPR002347">
    <property type="entry name" value="SDR_fam"/>
</dbReference>
<evidence type="ECO:0000313" key="4">
    <source>
        <dbReference type="EMBL" id="OTA08423.1"/>
    </source>
</evidence>
<proteinExistence type="inferred from homology"/>
<name>A0A2H2ZNR8_TRIPA</name>
<evidence type="ECO:0000256" key="1">
    <source>
        <dbReference type="ARBA" id="ARBA00006484"/>
    </source>
</evidence>
<dbReference type="OrthoDB" id="191139at2759"/>
<evidence type="ECO:0000256" key="2">
    <source>
        <dbReference type="ARBA" id="ARBA00023002"/>
    </source>
</evidence>
<dbReference type="PANTHER" id="PTHR24320:SF283">
    <property type="entry name" value="RETINOL DEHYDROGENASE 11"/>
    <property type="match status" value="1"/>
</dbReference>
<dbReference type="EMBL" id="LFMI01000847">
    <property type="protein sequence ID" value="OTA08423.1"/>
    <property type="molecule type" value="Genomic_DNA"/>
</dbReference>
<keyword evidence="2" id="KW-0560">Oxidoreductase</keyword>
<dbReference type="PRINTS" id="PR00081">
    <property type="entry name" value="GDHRDH"/>
</dbReference>
<dbReference type="Pfam" id="PF00106">
    <property type="entry name" value="adh_short"/>
    <property type="match status" value="1"/>
</dbReference>
<comment type="caution">
    <text evidence="4">The sequence shown here is derived from an EMBL/GenBank/DDBJ whole genome shotgun (WGS) entry which is preliminary data.</text>
</comment>
<accession>A0A2H2ZNR8</accession>
<dbReference type="SUPFAM" id="SSF51735">
    <property type="entry name" value="NAD(P)-binding Rossmann-fold domains"/>
    <property type="match status" value="1"/>
</dbReference>
<sequence>MPFPYKDEITGAELVAEYAAIIKGKTILTTGVSPNSLGAHYVETIAAGQPKLLVLAGRDLTKVEETAESISKAHPNVQTRVLQLDLGSFAAVRRAAAEVNSWDDVPAIDVLMNNAGIMAVPYKICEDGYESQLTCNHLGHFLLTNLILDKILASTDKRVVNVSSGGHWFSAIRYADINYDMTDLRGGMVVIELQGGETYEKWNAYGQSKTANVLFSIGLANKFGDRGVLAYSLNPGAIATTNLAGHLDFAPGGDLDSLARISRLTASPFGWMDKEILSLDRGVATHIFASFDPVLKDHNGKYLLEKARVADYYVDPVHPHAISNIEADKLWELSVKAVGL</sequence>